<dbReference type="SUPFAM" id="SSF81383">
    <property type="entry name" value="F-box domain"/>
    <property type="match status" value="1"/>
</dbReference>
<name>M8C2U4_AEGTA</name>
<sequence length="400" mass="44186">MKLRSGRRLGSPAPPRSAGGADRISTLPDDLLLLVLAHLRCVRAAARASVLSRRWRDLWTRLPSLVFRDVVFPSVEPVLARVISSASSVSLLDICLRERPFSVRAAEPCVSVASLLRATAQLSPVQLILAIPVCVAMLYERVELPCFQRAKSISLSSSISLQPPATGELFPALTTLVLSGCSSDVGALVLRCPRLRVLRYTLPGGWRFGITVNSASLRELVVEDTEHWTFDTSGDPHPVWTQEHFTCEIEKHLQMHVAADLSVFDLELNLTSSGHVYGAVVFSLLKMHSVHTTIHRLKVAIPESTDKNKCQEYCGCVPMTSQIVSLTKLDEVEIDGFQEDNHEFNFLEHLLRCALMLKRVILRQSDDIAPREAKVHAFSIAHPSVECHYIISSGSVSTAL</sequence>
<dbReference type="EnsemblPlants" id="EMT21387">
    <property type="protein sequence ID" value="EMT21387"/>
    <property type="gene ID" value="F775_12922"/>
</dbReference>
<protein>
    <submittedName>
        <fullName evidence="1">Uncharacterized protein</fullName>
    </submittedName>
</protein>
<dbReference type="PANTHER" id="PTHR34709">
    <property type="entry name" value="OS10G0396666 PROTEIN"/>
    <property type="match status" value="1"/>
</dbReference>
<dbReference type="PANTHER" id="PTHR34709:SF37">
    <property type="entry name" value="F-BOX DOMAIN-CONTAINING PROTEIN"/>
    <property type="match status" value="1"/>
</dbReference>
<accession>M8C2U4</accession>
<dbReference type="Pfam" id="PF00646">
    <property type="entry name" value="F-box"/>
    <property type="match status" value="1"/>
</dbReference>
<reference evidence="1" key="1">
    <citation type="submission" date="2015-06" db="UniProtKB">
        <authorList>
            <consortium name="EnsemblPlants"/>
        </authorList>
    </citation>
    <scope>IDENTIFICATION</scope>
</reference>
<dbReference type="InterPro" id="IPR001810">
    <property type="entry name" value="F-box_dom"/>
</dbReference>
<organism evidence="1">
    <name type="scientific">Aegilops tauschii</name>
    <name type="common">Tausch's goatgrass</name>
    <name type="synonym">Aegilops squarrosa</name>
    <dbReference type="NCBI Taxonomy" id="37682"/>
    <lineage>
        <taxon>Eukaryota</taxon>
        <taxon>Viridiplantae</taxon>
        <taxon>Streptophyta</taxon>
        <taxon>Embryophyta</taxon>
        <taxon>Tracheophyta</taxon>
        <taxon>Spermatophyta</taxon>
        <taxon>Magnoliopsida</taxon>
        <taxon>Liliopsida</taxon>
        <taxon>Poales</taxon>
        <taxon>Poaceae</taxon>
        <taxon>BOP clade</taxon>
        <taxon>Pooideae</taxon>
        <taxon>Triticodae</taxon>
        <taxon>Triticeae</taxon>
        <taxon>Triticinae</taxon>
        <taxon>Aegilops</taxon>
    </lineage>
</organism>
<dbReference type="InterPro" id="IPR036047">
    <property type="entry name" value="F-box-like_dom_sf"/>
</dbReference>
<proteinExistence type="predicted"/>
<dbReference type="AlphaFoldDB" id="M8C2U4"/>
<evidence type="ECO:0000313" key="1">
    <source>
        <dbReference type="EnsemblPlants" id="EMT21387"/>
    </source>
</evidence>
<dbReference type="PROSITE" id="PS50181">
    <property type="entry name" value="FBOX"/>
    <property type="match status" value="1"/>
</dbReference>
<dbReference type="InterPro" id="IPR055312">
    <property type="entry name" value="FBL15-like"/>
</dbReference>